<dbReference type="InterPro" id="IPR000014">
    <property type="entry name" value="PAS"/>
</dbReference>
<dbReference type="Gene3D" id="1.10.510.10">
    <property type="entry name" value="Transferase(Phosphotransferase) domain 1"/>
    <property type="match status" value="1"/>
</dbReference>
<evidence type="ECO:0000256" key="10">
    <source>
        <dbReference type="ARBA" id="ARBA00022840"/>
    </source>
</evidence>
<dbReference type="SMART" id="SM00220">
    <property type="entry name" value="S_TKc"/>
    <property type="match status" value="1"/>
</dbReference>
<keyword evidence="9" id="KW-0418">Kinase</keyword>
<evidence type="ECO:0000256" key="16">
    <source>
        <dbReference type="SAM" id="Coils"/>
    </source>
</evidence>
<feature type="domain" description="Protein kinase" evidence="18">
    <location>
        <begin position="487"/>
        <end position="742"/>
    </location>
</feature>
<dbReference type="PANTHER" id="PTHR44329">
    <property type="entry name" value="SERINE/THREONINE-PROTEIN KINASE TNNI3K-RELATED"/>
    <property type="match status" value="1"/>
</dbReference>
<dbReference type="CDD" id="cd13999">
    <property type="entry name" value="STKc_MAP3K-like"/>
    <property type="match status" value="1"/>
</dbReference>
<evidence type="ECO:0000256" key="17">
    <source>
        <dbReference type="SAM" id="MobiDB-lite"/>
    </source>
</evidence>
<feature type="region of interest" description="Disordered" evidence="17">
    <location>
        <begin position="332"/>
        <end position="372"/>
    </location>
</feature>
<gene>
    <name evidence="19" type="ORF">FEM48_Zijuj11G0042400</name>
</gene>
<evidence type="ECO:0000256" key="5">
    <source>
        <dbReference type="ARBA" id="ARBA00022543"/>
    </source>
</evidence>
<name>A0A978UGS0_ZIZJJ</name>
<evidence type="ECO:0000313" key="20">
    <source>
        <dbReference type="Proteomes" id="UP000813462"/>
    </source>
</evidence>
<proteinExistence type="inferred from homology"/>
<dbReference type="InterPro" id="IPR000719">
    <property type="entry name" value="Prot_kinase_dom"/>
</dbReference>
<dbReference type="GO" id="GO:0004674">
    <property type="term" value="F:protein serine/threonine kinase activity"/>
    <property type="evidence" value="ECO:0007669"/>
    <property type="project" value="UniProtKB-KW"/>
</dbReference>
<accession>A0A978UGS0</accession>
<comment type="subcellular location">
    <subcellularLocation>
        <location evidence="1">Membrane</location>
    </subcellularLocation>
</comment>
<keyword evidence="12" id="KW-0472">Membrane</keyword>
<feature type="region of interest" description="Disordered" evidence="17">
    <location>
        <begin position="453"/>
        <end position="474"/>
    </location>
</feature>
<keyword evidence="5" id="KW-0600">Photoreceptor protein</keyword>
<dbReference type="InterPro" id="IPR001245">
    <property type="entry name" value="Ser-Thr/Tyr_kinase_cat_dom"/>
</dbReference>
<dbReference type="PANTHER" id="PTHR44329:SF47">
    <property type="entry name" value="SERINE_THREONINE-PROTEIN KINASE ROCO5-RELATED"/>
    <property type="match status" value="1"/>
</dbReference>
<keyword evidence="11" id="KW-0157">Chromophore</keyword>
<feature type="region of interest" description="Disordered" evidence="17">
    <location>
        <begin position="1"/>
        <end position="21"/>
    </location>
</feature>
<dbReference type="InterPro" id="IPR008271">
    <property type="entry name" value="Ser/Thr_kinase_AS"/>
</dbReference>
<dbReference type="EC" id="2.7.11.1" evidence="3"/>
<dbReference type="GO" id="GO:0005524">
    <property type="term" value="F:ATP binding"/>
    <property type="evidence" value="ECO:0007669"/>
    <property type="project" value="UniProtKB-KW"/>
</dbReference>
<comment type="catalytic activity">
    <reaction evidence="15">
        <text>L-seryl-[protein] + ATP = O-phospho-L-seryl-[protein] + ADP + H(+)</text>
        <dbReference type="Rhea" id="RHEA:17989"/>
        <dbReference type="Rhea" id="RHEA-COMP:9863"/>
        <dbReference type="Rhea" id="RHEA-COMP:11604"/>
        <dbReference type="ChEBI" id="CHEBI:15378"/>
        <dbReference type="ChEBI" id="CHEBI:29999"/>
        <dbReference type="ChEBI" id="CHEBI:30616"/>
        <dbReference type="ChEBI" id="CHEBI:83421"/>
        <dbReference type="ChEBI" id="CHEBI:456216"/>
        <dbReference type="EC" id="2.7.11.1"/>
    </reaction>
</comment>
<evidence type="ECO:0000256" key="9">
    <source>
        <dbReference type="ARBA" id="ARBA00022777"/>
    </source>
</evidence>
<comment type="similarity">
    <text evidence="2">Belongs to the protein kinase superfamily. TKL Ser/Thr protein kinase family. RAF subfamily.</text>
</comment>
<evidence type="ECO:0000256" key="4">
    <source>
        <dbReference type="ARBA" id="ARBA00022527"/>
    </source>
</evidence>
<dbReference type="PROSITE" id="PS50011">
    <property type="entry name" value="PROTEIN_KINASE_DOM"/>
    <property type="match status" value="1"/>
</dbReference>
<evidence type="ECO:0000256" key="8">
    <source>
        <dbReference type="ARBA" id="ARBA00022741"/>
    </source>
</evidence>
<dbReference type="InterPro" id="IPR011009">
    <property type="entry name" value="Kinase-like_dom_sf"/>
</dbReference>
<dbReference type="NCBIfam" id="TIGR00229">
    <property type="entry name" value="sensory_box"/>
    <property type="match status" value="1"/>
</dbReference>
<dbReference type="PROSITE" id="PS00108">
    <property type="entry name" value="PROTEIN_KINASE_ST"/>
    <property type="match status" value="1"/>
</dbReference>
<dbReference type="Gene3D" id="3.30.450.20">
    <property type="entry name" value="PAS domain"/>
    <property type="match status" value="1"/>
</dbReference>
<comment type="caution">
    <text evidence="19">The sequence shown here is derived from an EMBL/GenBank/DDBJ whole genome shotgun (WGS) entry which is preliminary data.</text>
</comment>
<evidence type="ECO:0000256" key="15">
    <source>
        <dbReference type="ARBA" id="ARBA00048679"/>
    </source>
</evidence>
<evidence type="ECO:0000313" key="19">
    <source>
        <dbReference type="EMBL" id="KAH7514001.1"/>
    </source>
</evidence>
<dbReference type="AlphaFoldDB" id="A0A978UGS0"/>
<dbReference type="GO" id="GO:0009881">
    <property type="term" value="F:photoreceptor activity"/>
    <property type="evidence" value="ECO:0007669"/>
    <property type="project" value="UniProtKB-KW"/>
</dbReference>
<keyword evidence="7" id="KW-0808">Transferase</keyword>
<comment type="catalytic activity">
    <reaction evidence="14">
        <text>L-threonyl-[protein] + ATP = O-phospho-L-threonyl-[protein] + ADP + H(+)</text>
        <dbReference type="Rhea" id="RHEA:46608"/>
        <dbReference type="Rhea" id="RHEA-COMP:11060"/>
        <dbReference type="Rhea" id="RHEA-COMP:11605"/>
        <dbReference type="ChEBI" id="CHEBI:15378"/>
        <dbReference type="ChEBI" id="CHEBI:30013"/>
        <dbReference type="ChEBI" id="CHEBI:30616"/>
        <dbReference type="ChEBI" id="CHEBI:61977"/>
        <dbReference type="ChEBI" id="CHEBI:456216"/>
        <dbReference type="EC" id="2.7.11.1"/>
    </reaction>
</comment>
<protein>
    <recommendedName>
        <fullName evidence="3">non-specific serine/threonine protein kinase</fullName>
        <ecNumber evidence="3">2.7.11.1</ecNumber>
    </recommendedName>
</protein>
<organism evidence="19 20">
    <name type="scientific">Ziziphus jujuba var. spinosa</name>
    <dbReference type="NCBI Taxonomy" id="714518"/>
    <lineage>
        <taxon>Eukaryota</taxon>
        <taxon>Viridiplantae</taxon>
        <taxon>Streptophyta</taxon>
        <taxon>Embryophyta</taxon>
        <taxon>Tracheophyta</taxon>
        <taxon>Spermatophyta</taxon>
        <taxon>Magnoliopsida</taxon>
        <taxon>eudicotyledons</taxon>
        <taxon>Gunneridae</taxon>
        <taxon>Pentapetalae</taxon>
        <taxon>rosids</taxon>
        <taxon>fabids</taxon>
        <taxon>Rosales</taxon>
        <taxon>Rhamnaceae</taxon>
        <taxon>Paliureae</taxon>
        <taxon>Ziziphus</taxon>
    </lineage>
</organism>
<evidence type="ECO:0000256" key="3">
    <source>
        <dbReference type="ARBA" id="ARBA00012513"/>
    </source>
</evidence>
<dbReference type="Gene3D" id="3.30.200.20">
    <property type="entry name" value="Phosphorylase Kinase, domain 1"/>
    <property type="match status" value="1"/>
</dbReference>
<keyword evidence="6" id="KW-0716">Sensory transduction</keyword>
<keyword evidence="13" id="KW-0675">Receptor</keyword>
<dbReference type="FunFam" id="1.10.510.10:FF:000476">
    <property type="entry name" value="PAS domain-containing protein tyrosine kinase family protein"/>
    <property type="match status" value="1"/>
</dbReference>
<dbReference type="EMBL" id="JAEACU010000011">
    <property type="protein sequence ID" value="KAH7514001.1"/>
    <property type="molecule type" value="Genomic_DNA"/>
</dbReference>
<dbReference type="FunFam" id="3.30.200.20:FF:000060">
    <property type="entry name" value="Serine/threonine-protein kinase isoform 1"/>
    <property type="match status" value="1"/>
</dbReference>
<evidence type="ECO:0000256" key="7">
    <source>
        <dbReference type="ARBA" id="ARBA00022679"/>
    </source>
</evidence>
<reference evidence="19" key="1">
    <citation type="journal article" date="2021" name="Front. Plant Sci.">
        <title>Chromosome-Scale Genome Assembly for Chinese Sour Jujube and Insights Into Its Genome Evolution and Domestication Signature.</title>
        <authorList>
            <person name="Shen L.-Y."/>
            <person name="Luo H."/>
            <person name="Wang X.-L."/>
            <person name="Wang X.-M."/>
            <person name="Qiu X.-J."/>
            <person name="Liu H."/>
            <person name="Zhou S.-S."/>
            <person name="Jia K.-H."/>
            <person name="Nie S."/>
            <person name="Bao Y.-T."/>
            <person name="Zhang R.-G."/>
            <person name="Yun Q.-Z."/>
            <person name="Chai Y.-H."/>
            <person name="Lu J.-Y."/>
            <person name="Li Y."/>
            <person name="Zhao S.-W."/>
            <person name="Mao J.-F."/>
            <person name="Jia S.-G."/>
            <person name="Mao Y.-M."/>
        </authorList>
    </citation>
    <scope>NUCLEOTIDE SEQUENCE</scope>
    <source>
        <strain evidence="19">AT0</strain>
        <tissue evidence="19">Leaf</tissue>
    </source>
</reference>
<feature type="compositionally biased region" description="Polar residues" evidence="17">
    <location>
        <begin position="343"/>
        <end position="360"/>
    </location>
</feature>
<dbReference type="SUPFAM" id="SSF55785">
    <property type="entry name" value="PYP-like sensor domain (PAS domain)"/>
    <property type="match status" value="1"/>
</dbReference>
<sequence length="756" mass="84662">MRIAHPSSGEPPAMARADEKSPVRIYRALEDRCESLEKSHERLKEQLDKLVNEKKKEEVAAMMESDSVGVSSEYPFPVRIRGCFVSGSPYRSILESLGHAVHVCEASTGEIIYWNKIDETWLKRLIHSKYLKLMNCLDQVGDCRNRSAENLYGWKNYEVVGHGVGGEILIPEEHFVALQKIIERLRRGQSWSGQFPFKKRSGEIFMAIATKSPLYENGVLVGFITVANDAAAFNRMEAQNRTHEDSANSQHRGSQSYLKRIQWHGRPPIAPVPEIASSVSNLASKIFLRGHGDDACNISKDREDSVTDTKDANAKKTGIRAAKFLAKLHIKGTDNSGKKDDGTTLQNGSSETLSMSNEPNSKSDSKKPTSCGYIVDTDYKGDGHHRKIKISLAAKRYARGHEIPNSTEDGSVLASSRECKECLTGLECDENSKEAEPEVANLNAVQIEDGKQFSSLGGSTDSNGSSSSKGDNESNTIVDCEIHWEDLHLREEIGQGSCAIVYHGIWNGSDVAIKVYHGNQYTEGILQDYKKEIDIMKRLRHPNVLLFMGAAYSQERLAIVTEFLPRGSLFRTLHKNNQALDIRRRLRMALDVARGMNYLHHRNPPIVHRDLKSSNLLVDKNWSVKVGDFGLSKLKNGTFLTGKSARGTPQWMAPEVLRNEPSNEKSDVFSFGVILWELMTESIPWNHLNSLQVVGVVGFMDRRLDLPEGLDPHVASVIRDCWRSDPQQRPSFEDIIQRMMILQRAAPLPTQKSSEP</sequence>
<evidence type="ECO:0000256" key="11">
    <source>
        <dbReference type="ARBA" id="ARBA00022991"/>
    </source>
</evidence>
<dbReference type="InterPro" id="IPR035965">
    <property type="entry name" value="PAS-like_dom_sf"/>
</dbReference>
<keyword evidence="10" id="KW-0067">ATP-binding</keyword>
<evidence type="ECO:0000256" key="2">
    <source>
        <dbReference type="ARBA" id="ARBA00010507"/>
    </source>
</evidence>
<dbReference type="PRINTS" id="PR00109">
    <property type="entry name" value="TYRKINASE"/>
</dbReference>
<dbReference type="Proteomes" id="UP000813462">
    <property type="component" value="Unassembled WGS sequence"/>
</dbReference>
<keyword evidence="4" id="KW-0723">Serine/threonine-protein kinase</keyword>
<dbReference type="GO" id="GO:0016020">
    <property type="term" value="C:membrane"/>
    <property type="evidence" value="ECO:0007669"/>
    <property type="project" value="UniProtKB-SubCell"/>
</dbReference>
<evidence type="ECO:0000256" key="6">
    <source>
        <dbReference type="ARBA" id="ARBA00022606"/>
    </source>
</evidence>
<dbReference type="SUPFAM" id="SSF56112">
    <property type="entry name" value="Protein kinase-like (PK-like)"/>
    <property type="match status" value="1"/>
</dbReference>
<feature type="coiled-coil region" evidence="16">
    <location>
        <begin position="26"/>
        <end position="60"/>
    </location>
</feature>
<evidence type="ECO:0000256" key="13">
    <source>
        <dbReference type="ARBA" id="ARBA00023170"/>
    </source>
</evidence>
<dbReference type="InterPro" id="IPR051681">
    <property type="entry name" value="Ser/Thr_Kinases-Pseudokinases"/>
</dbReference>
<keyword evidence="8" id="KW-0547">Nucleotide-binding</keyword>
<evidence type="ECO:0000256" key="12">
    <source>
        <dbReference type="ARBA" id="ARBA00023136"/>
    </source>
</evidence>
<evidence type="ECO:0000256" key="1">
    <source>
        <dbReference type="ARBA" id="ARBA00004370"/>
    </source>
</evidence>
<evidence type="ECO:0000256" key="14">
    <source>
        <dbReference type="ARBA" id="ARBA00047899"/>
    </source>
</evidence>
<evidence type="ECO:0000259" key="18">
    <source>
        <dbReference type="PROSITE" id="PS50011"/>
    </source>
</evidence>
<dbReference type="Pfam" id="PF07714">
    <property type="entry name" value="PK_Tyr_Ser-Thr"/>
    <property type="match status" value="1"/>
</dbReference>
<feature type="compositionally biased region" description="Low complexity" evidence="17">
    <location>
        <begin position="454"/>
        <end position="474"/>
    </location>
</feature>
<keyword evidence="16" id="KW-0175">Coiled coil</keyword>